<keyword evidence="2" id="KW-0648">Protein biosynthesis</keyword>
<organism evidence="4 5">
    <name type="scientific">candidate division WWE3 bacterium RIFCSPLOWO2_01_FULL_39_13</name>
    <dbReference type="NCBI Taxonomy" id="1802624"/>
    <lineage>
        <taxon>Bacteria</taxon>
        <taxon>Katanobacteria</taxon>
    </lineage>
</organism>
<feature type="domain" description="Ribosome recycling factor" evidence="3">
    <location>
        <begin position="18"/>
        <end position="182"/>
    </location>
</feature>
<proteinExistence type="inferred from homology"/>
<evidence type="ECO:0000313" key="5">
    <source>
        <dbReference type="Proteomes" id="UP000178771"/>
    </source>
</evidence>
<protein>
    <submittedName>
        <fullName evidence="4">Ribosome recycling factor</fullName>
    </submittedName>
</protein>
<accession>A0A1F4V498</accession>
<dbReference type="AlphaFoldDB" id="A0A1F4V498"/>
<dbReference type="SUPFAM" id="SSF55194">
    <property type="entry name" value="Ribosome recycling factor, RRF"/>
    <property type="match status" value="1"/>
</dbReference>
<name>A0A1F4V498_UNCKA</name>
<dbReference type="EMBL" id="MEVH01000007">
    <property type="protein sequence ID" value="OGC52031.1"/>
    <property type="molecule type" value="Genomic_DNA"/>
</dbReference>
<dbReference type="Proteomes" id="UP000178771">
    <property type="component" value="Unassembled WGS sequence"/>
</dbReference>
<dbReference type="InterPro" id="IPR036191">
    <property type="entry name" value="RRF_sf"/>
</dbReference>
<dbReference type="NCBIfam" id="TIGR00496">
    <property type="entry name" value="frr"/>
    <property type="match status" value="1"/>
</dbReference>
<dbReference type="Gene3D" id="1.10.132.20">
    <property type="entry name" value="Ribosome-recycling factor"/>
    <property type="match status" value="1"/>
</dbReference>
<gene>
    <name evidence="4" type="ORF">A2982_00280</name>
</gene>
<dbReference type="InterPro" id="IPR002661">
    <property type="entry name" value="Ribosome_recyc_fac"/>
</dbReference>
<dbReference type="Gene3D" id="3.30.1360.40">
    <property type="match status" value="1"/>
</dbReference>
<dbReference type="FunFam" id="3.30.1360.40:FF:000001">
    <property type="entry name" value="Ribosome-recycling factor"/>
    <property type="match status" value="1"/>
</dbReference>
<dbReference type="GO" id="GO:0043023">
    <property type="term" value="F:ribosomal large subunit binding"/>
    <property type="evidence" value="ECO:0007669"/>
    <property type="project" value="TreeGrafter"/>
</dbReference>
<reference evidence="4 5" key="1">
    <citation type="journal article" date="2016" name="Nat. Commun.">
        <title>Thousands of microbial genomes shed light on interconnected biogeochemical processes in an aquifer system.</title>
        <authorList>
            <person name="Anantharaman K."/>
            <person name="Brown C.T."/>
            <person name="Hug L.A."/>
            <person name="Sharon I."/>
            <person name="Castelle C.J."/>
            <person name="Probst A.J."/>
            <person name="Thomas B.C."/>
            <person name="Singh A."/>
            <person name="Wilkins M.J."/>
            <person name="Karaoz U."/>
            <person name="Brodie E.L."/>
            <person name="Williams K.H."/>
            <person name="Hubbard S.S."/>
            <person name="Banfield J.F."/>
        </authorList>
    </citation>
    <scope>NUCLEOTIDE SEQUENCE [LARGE SCALE GENOMIC DNA]</scope>
</reference>
<evidence type="ECO:0000256" key="1">
    <source>
        <dbReference type="ARBA" id="ARBA00005912"/>
    </source>
</evidence>
<dbReference type="GO" id="GO:0006412">
    <property type="term" value="P:translation"/>
    <property type="evidence" value="ECO:0007669"/>
    <property type="project" value="UniProtKB-KW"/>
</dbReference>
<comment type="caution">
    <text evidence="4">The sequence shown here is derived from an EMBL/GenBank/DDBJ whole genome shotgun (WGS) entry which is preliminary data.</text>
</comment>
<dbReference type="Pfam" id="PF01765">
    <property type="entry name" value="RRF"/>
    <property type="match status" value="1"/>
</dbReference>
<dbReference type="InterPro" id="IPR023584">
    <property type="entry name" value="Ribosome_recyc_fac_dom"/>
</dbReference>
<dbReference type="STRING" id="1802624.A2982_00280"/>
<dbReference type="PANTHER" id="PTHR20982:SF3">
    <property type="entry name" value="MITOCHONDRIAL RIBOSOME RECYCLING FACTOR PSEUDO 1"/>
    <property type="match status" value="1"/>
</dbReference>
<comment type="similarity">
    <text evidence="1">Belongs to the RRF family.</text>
</comment>
<sequence length="184" mass="20608">MKADDLDSHLSEIESFLASELSKMRSGRATTSLVDDIMVVAYDGADPLPVKELGMVSADDPLSITITPWDKSILEKIETAIRKSGRGFNPVNDGQAIRVPVPPMTEETRRQRVKEISALVEQSKIKVRTIRQDVIKSVEEMEDTGTISEDDMFSQKKQIEEAVSQTNQKLEKMGKDKEAELMRL</sequence>
<dbReference type="PANTHER" id="PTHR20982">
    <property type="entry name" value="RIBOSOME RECYCLING FACTOR"/>
    <property type="match status" value="1"/>
</dbReference>
<evidence type="ECO:0000313" key="4">
    <source>
        <dbReference type="EMBL" id="OGC52031.1"/>
    </source>
</evidence>
<evidence type="ECO:0000256" key="2">
    <source>
        <dbReference type="ARBA" id="ARBA00022917"/>
    </source>
</evidence>
<evidence type="ECO:0000259" key="3">
    <source>
        <dbReference type="Pfam" id="PF01765"/>
    </source>
</evidence>